<evidence type="ECO:0000313" key="3">
    <source>
        <dbReference type="Proteomes" id="UP001149163"/>
    </source>
</evidence>
<feature type="coiled-coil region" evidence="1">
    <location>
        <begin position="159"/>
        <end position="193"/>
    </location>
</feature>
<dbReference type="RefSeq" id="XP_056544468.1">
    <property type="nucleotide sequence ID" value="XM_056685726.1"/>
</dbReference>
<dbReference type="AlphaFoldDB" id="A0A9W9I8V3"/>
<keyword evidence="3" id="KW-1185">Reference proteome</keyword>
<accession>A0A9W9I8V3</accession>
<proteinExistence type="predicted"/>
<dbReference type="EMBL" id="JAPQKN010000002">
    <property type="protein sequence ID" value="KAJ5168007.1"/>
    <property type="molecule type" value="Genomic_DNA"/>
</dbReference>
<organism evidence="2 3">
    <name type="scientific">Penicillium canariense</name>
    <dbReference type="NCBI Taxonomy" id="189055"/>
    <lineage>
        <taxon>Eukaryota</taxon>
        <taxon>Fungi</taxon>
        <taxon>Dikarya</taxon>
        <taxon>Ascomycota</taxon>
        <taxon>Pezizomycotina</taxon>
        <taxon>Eurotiomycetes</taxon>
        <taxon>Eurotiomycetidae</taxon>
        <taxon>Eurotiales</taxon>
        <taxon>Aspergillaceae</taxon>
        <taxon>Penicillium</taxon>
    </lineage>
</organism>
<evidence type="ECO:0000256" key="1">
    <source>
        <dbReference type="SAM" id="Coils"/>
    </source>
</evidence>
<dbReference type="GeneID" id="81424902"/>
<reference evidence="2" key="1">
    <citation type="submission" date="2022-11" db="EMBL/GenBank/DDBJ databases">
        <authorList>
            <person name="Petersen C."/>
        </authorList>
    </citation>
    <scope>NUCLEOTIDE SEQUENCE</scope>
    <source>
        <strain evidence="2">IBT 26290</strain>
    </source>
</reference>
<evidence type="ECO:0000313" key="2">
    <source>
        <dbReference type="EMBL" id="KAJ5168007.1"/>
    </source>
</evidence>
<dbReference type="Proteomes" id="UP001149163">
    <property type="component" value="Unassembled WGS sequence"/>
</dbReference>
<sequence length="303" mass="34886">MSTFEVYGPPLPDEPVWPAPTDGLGLGLDAPATAPTTRTPWLQRLRELSRLAATSPRTVYIERDTEDTIHAHLDVVESILRDPRPELTREMGKYRRRSWGRAMMETVEKKTMTEKEAAPEQKDRVDRHAVLAQLTALLGEVTLVNEEIGRRRTESSEICDLFEERCRGLTRTVAELEDEVAELQADLVEDAVELEGIQGTVHGLHDWIGRLREEHKPVRMSKDLAYQTSRRRWVSRKETEEWTATTDGEMMLDGLSAWMRGWRDVEEGFQARARARQIRRDKRQEQLLRPAEHGTSIYNHIVA</sequence>
<reference evidence="2" key="2">
    <citation type="journal article" date="2023" name="IMA Fungus">
        <title>Comparative genomic study of the Penicillium genus elucidates a diverse pangenome and 15 lateral gene transfer events.</title>
        <authorList>
            <person name="Petersen C."/>
            <person name="Sorensen T."/>
            <person name="Nielsen M.R."/>
            <person name="Sondergaard T.E."/>
            <person name="Sorensen J.L."/>
            <person name="Fitzpatrick D.A."/>
            <person name="Frisvad J.C."/>
            <person name="Nielsen K.L."/>
        </authorList>
    </citation>
    <scope>NUCLEOTIDE SEQUENCE</scope>
    <source>
        <strain evidence="2">IBT 26290</strain>
    </source>
</reference>
<dbReference type="OrthoDB" id="4448936at2759"/>
<name>A0A9W9I8V3_9EURO</name>
<keyword evidence="1" id="KW-0175">Coiled coil</keyword>
<comment type="caution">
    <text evidence="2">The sequence shown here is derived from an EMBL/GenBank/DDBJ whole genome shotgun (WGS) entry which is preliminary data.</text>
</comment>
<gene>
    <name evidence="2" type="ORF">N7482_003601</name>
</gene>
<protein>
    <submittedName>
        <fullName evidence="2">Uncharacterized protein</fullName>
    </submittedName>
</protein>